<gene>
    <name evidence="2" type="ORF">PSP31121_05403</name>
</gene>
<organism evidence="2 3">
    <name type="scientific">Pandoraea sputorum</name>
    <dbReference type="NCBI Taxonomy" id="93222"/>
    <lineage>
        <taxon>Bacteria</taxon>
        <taxon>Pseudomonadati</taxon>
        <taxon>Pseudomonadota</taxon>
        <taxon>Betaproteobacteria</taxon>
        <taxon>Burkholderiales</taxon>
        <taxon>Burkholderiaceae</taxon>
        <taxon>Pandoraea</taxon>
    </lineage>
</organism>
<feature type="region of interest" description="Disordered" evidence="1">
    <location>
        <begin position="21"/>
        <end position="46"/>
    </location>
</feature>
<evidence type="ECO:0000313" key="3">
    <source>
        <dbReference type="Proteomes" id="UP000335538"/>
    </source>
</evidence>
<accession>A0A5E5BHS8</accession>
<reference evidence="2 3" key="1">
    <citation type="submission" date="2019-08" db="EMBL/GenBank/DDBJ databases">
        <authorList>
            <person name="Peeters C."/>
        </authorList>
    </citation>
    <scope>NUCLEOTIDE SEQUENCE [LARGE SCALE GENOMIC DNA]</scope>
    <source>
        <strain evidence="2 3">LMG 31121</strain>
    </source>
</reference>
<proteinExistence type="predicted"/>
<name>A0A5E5BHS8_9BURK</name>
<protein>
    <submittedName>
        <fullName evidence="2">Uncharacterized protein</fullName>
    </submittedName>
</protein>
<sequence>MGLCVSSLYETLASTFSDRPQLRRMRREQPLDAPGATRGRPFGPQLTCMTPRRRGVGLAPNGRCRMTAAAFTTLAMDALVPLARTRGRRGAGESHSLARACGACSASRKAATRVSAVAVALAICAPSTGCCAARVNWSMARR</sequence>
<evidence type="ECO:0000313" key="2">
    <source>
        <dbReference type="EMBL" id="VVE85761.1"/>
    </source>
</evidence>
<dbReference type="EMBL" id="CABPSR010000034">
    <property type="protein sequence ID" value="VVE85761.1"/>
    <property type="molecule type" value="Genomic_DNA"/>
</dbReference>
<dbReference type="Proteomes" id="UP000335538">
    <property type="component" value="Unassembled WGS sequence"/>
</dbReference>
<dbReference type="AlphaFoldDB" id="A0A5E5BHS8"/>
<evidence type="ECO:0000256" key="1">
    <source>
        <dbReference type="SAM" id="MobiDB-lite"/>
    </source>
</evidence>